<keyword evidence="8" id="KW-0902">Two-component regulatory system</keyword>
<evidence type="ECO:0000256" key="8">
    <source>
        <dbReference type="ARBA" id="ARBA00023012"/>
    </source>
</evidence>
<dbReference type="InterPro" id="IPR005467">
    <property type="entry name" value="His_kinase_dom"/>
</dbReference>
<evidence type="ECO:0000256" key="1">
    <source>
        <dbReference type="ARBA" id="ARBA00000085"/>
    </source>
</evidence>
<dbReference type="SUPFAM" id="SSF52172">
    <property type="entry name" value="CheY-like"/>
    <property type="match status" value="1"/>
</dbReference>
<sequence>MKQLQLDSLLPLGPVKRLLKSFARATGVAVVLLDAEGNYLTSVNYSRLCRRFHLRYPEGRERCQLFAKNLGRDSFVRGEIIIRQCHNYLYDGTAPIIIEGQCLGFVGCGQVFIEPPDYETLAREQAKRYKVPVAEYLEALKEIPIIPEERFRHILILQQELASYISSLAYSSLKQEERLRSERQALERGRSALFQIFDHLRNPIYSIDRNWRITYANQALRRLVERRSLEGEQCYRLFFNQSKPCPWCFIKDILHGGQVRLVNVRLKGREFVSLGVPFPDPEGDTWVVNTFYDVTIEERWRRALRKINSCLLSLGTAFDKNVTLLVNTALDLLEARAGGYLRLQEGSFRSFYSSPQGTSLPPGLLEFNFTGERPMEVVARGEAFYVLAGVGLKGQPVGLLWFQLPFKPGVQNLEMATILVEALRREEERCRYHQALETNLNRMRALLRAIPFTIFRLDNKDRLIEWSAENPPDFLSEATLGKRLDKLFDSRIGRSLLKKVRQARERQEITGLEFEMETAQGSRYYRSHHCPVEGTGEVVSVIEDITEDRLLQDNLLQLQKMEGLGRLAGGIAHDFNNLLMGIMGQAELMLLESDASGQRRAKEIINTCKRGAELVQQLLAFGRRQEPQFEVLDLNRLLQEMALMLTRLIGEDIELNLDLSPKLWSIKGDRVKIQQVILNLVVNARDAMPQGGVLTVRTKNKRLGGPKSFPRGHYVVLSFEDTGSGIPKHLLPLIFEPFFTTKEVGQGSGLGLAIAHSIVTQHGGFIEVSSEGGQGTVFSIYFPRTKARPKEPKIERPFRPQASSGRILVVDDEESVCQILRDMLESLGYQIDFSLSAEEALSRLKKAPYDLLITDVVMPQMSGPELALKAQRIHPEIKVIYISGYAGELLARYGVRPEDCLSKPITLEALSSKVRRALQ</sequence>
<dbReference type="GO" id="GO:0000155">
    <property type="term" value="F:phosphorelay sensor kinase activity"/>
    <property type="evidence" value="ECO:0007669"/>
    <property type="project" value="InterPro"/>
</dbReference>
<keyword evidence="6" id="KW-0418">Kinase</keyword>
<dbReference type="RefSeq" id="WP_166031743.1">
    <property type="nucleotide sequence ID" value="NZ_CP048877.1"/>
</dbReference>
<evidence type="ECO:0000256" key="7">
    <source>
        <dbReference type="ARBA" id="ARBA00022840"/>
    </source>
</evidence>
<dbReference type="Gene3D" id="3.30.565.10">
    <property type="entry name" value="Histidine kinase-like ATPase, C-terminal domain"/>
    <property type="match status" value="1"/>
</dbReference>
<dbReference type="Pfam" id="PF00072">
    <property type="entry name" value="Response_reg"/>
    <property type="match status" value="1"/>
</dbReference>
<dbReference type="InterPro" id="IPR011006">
    <property type="entry name" value="CheY-like_superfamily"/>
</dbReference>
<reference evidence="9 10" key="1">
    <citation type="submission" date="2020-02" db="EMBL/GenBank/DDBJ databases">
        <title>Genome analysis of Thermosulfuriphilus ammonigenes ST65T, an anaerobic thermophilic chemolithoautotrophic bacterium isolated from a deep-sea hydrothermal vent.</title>
        <authorList>
            <person name="Slobodkina G."/>
            <person name="Allioux M."/>
            <person name="Merkel A."/>
            <person name="Alain K."/>
            <person name="Jebbar M."/>
            <person name="Slobodkin A."/>
        </authorList>
    </citation>
    <scope>NUCLEOTIDE SEQUENCE [LARGE SCALE GENOMIC DNA]</scope>
    <source>
        <strain evidence="9 10">ST65</strain>
    </source>
</reference>
<evidence type="ECO:0000256" key="5">
    <source>
        <dbReference type="ARBA" id="ARBA00022741"/>
    </source>
</evidence>
<dbReference type="Pfam" id="PF00512">
    <property type="entry name" value="HisKA"/>
    <property type="match status" value="1"/>
</dbReference>
<dbReference type="InterPro" id="IPR000014">
    <property type="entry name" value="PAS"/>
</dbReference>
<dbReference type="EC" id="2.7.13.3" evidence="2"/>
<evidence type="ECO:0000313" key="10">
    <source>
        <dbReference type="Proteomes" id="UP000502179"/>
    </source>
</evidence>
<dbReference type="SMART" id="SM00448">
    <property type="entry name" value="REC"/>
    <property type="match status" value="1"/>
</dbReference>
<dbReference type="PRINTS" id="PR00344">
    <property type="entry name" value="BCTRLSENSOR"/>
</dbReference>
<evidence type="ECO:0000256" key="2">
    <source>
        <dbReference type="ARBA" id="ARBA00012438"/>
    </source>
</evidence>
<dbReference type="InterPro" id="IPR035965">
    <property type="entry name" value="PAS-like_dom_sf"/>
</dbReference>
<dbReference type="CDD" id="cd00082">
    <property type="entry name" value="HisKA"/>
    <property type="match status" value="1"/>
</dbReference>
<keyword evidence="4" id="KW-0808">Transferase</keyword>
<dbReference type="InterPro" id="IPR036097">
    <property type="entry name" value="HisK_dim/P_sf"/>
</dbReference>
<dbReference type="PANTHER" id="PTHR43065:SF46">
    <property type="entry name" value="C4-DICARBOXYLATE TRANSPORT SENSOR PROTEIN DCTB"/>
    <property type="match status" value="1"/>
</dbReference>
<dbReference type="PROSITE" id="PS50109">
    <property type="entry name" value="HIS_KIN"/>
    <property type="match status" value="1"/>
</dbReference>
<dbReference type="InterPro" id="IPR003594">
    <property type="entry name" value="HATPase_dom"/>
</dbReference>
<dbReference type="InterPro" id="IPR036890">
    <property type="entry name" value="HATPase_C_sf"/>
</dbReference>
<dbReference type="SUPFAM" id="SSF47384">
    <property type="entry name" value="Homodimeric domain of signal transducing histidine kinase"/>
    <property type="match status" value="1"/>
</dbReference>
<dbReference type="Proteomes" id="UP000502179">
    <property type="component" value="Chromosome"/>
</dbReference>
<gene>
    <name evidence="9" type="ORF">G4V39_04180</name>
</gene>
<accession>A0A6G7PV12</accession>
<keyword evidence="5" id="KW-0547">Nucleotide-binding</keyword>
<dbReference type="Pfam" id="PF10114">
    <property type="entry name" value="PocR"/>
    <property type="match status" value="1"/>
</dbReference>
<evidence type="ECO:0000256" key="6">
    <source>
        <dbReference type="ARBA" id="ARBA00022777"/>
    </source>
</evidence>
<dbReference type="Gene3D" id="3.40.50.2300">
    <property type="match status" value="1"/>
</dbReference>
<protein>
    <recommendedName>
        <fullName evidence="2">histidine kinase</fullName>
        <ecNumber evidence="2">2.7.13.3</ecNumber>
    </recommendedName>
</protein>
<evidence type="ECO:0000313" key="9">
    <source>
        <dbReference type="EMBL" id="QIJ71524.1"/>
    </source>
</evidence>
<dbReference type="SMART" id="SM00387">
    <property type="entry name" value="HATPase_c"/>
    <property type="match status" value="1"/>
</dbReference>
<comment type="catalytic activity">
    <reaction evidence="1">
        <text>ATP + protein L-histidine = ADP + protein N-phospho-L-histidine.</text>
        <dbReference type="EC" id="2.7.13.3"/>
    </reaction>
</comment>
<dbReference type="InterPro" id="IPR004358">
    <property type="entry name" value="Sig_transdc_His_kin-like_C"/>
</dbReference>
<dbReference type="GO" id="GO:0005524">
    <property type="term" value="F:ATP binding"/>
    <property type="evidence" value="ECO:0007669"/>
    <property type="project" value="UniProtKB-KW"/>
</dbReference>
<dbReference type="InterPro" id="IPR003661">
    <property type="entry name" value="HisK_dim/P_dom"/>
</dbReference>
<keyword evidence="10" id="KW-1185">Reference proteome</keyword>
<dbReference type="PROSITE" id="PS50110">
    <property type="entry name" value="RESPONSE_REGULATORY"/>
    <property type="match status" value="1"/>
</dbReference>
<dbReference type="SUPFAM" id="SSF55874">
    <property type="entry name" value="ATPase domain of HSP90 chaperone/DNA topoisomerase II/histidine kinase"/>
    <property type="match status" value="1"/>
</dbReference>
<dbReference type="CDD" id="cd00156">
    <property type="entry name" value="REC"/>
    <property type="match status" value="1"/>
</dbReference>
<name>A0A6G7PV12_9BACT</name>
<organism evidence="9 10">
    <name type="scientific">Thermosulfuriphilus ammonigenes</name>
    <dbReference type="NCBI Taxonomy" id="1936021"/>
    <lineage>
        <taxon>Bacteria</taxon>
        <taxon>Pseudomonadati</taxon>
        <taxon>Thermodesulfobacteriota</taxon>
        <taxon>Thermodesulfobacteria</taxon>
        <taxon>Thermodesulfobacteriales</taxon>
        <taxon>Thermodesulfobacteriaceae</taxon>
        <taxon>Thermosulfuriphilus</taxon>
    </lineage>
</organism>
<dbReference type="SMART" id="SM00091">
    <property type="entry name" value="PAS"/>
    <property type="match status" value="2"/>
</dbReference>
<proteinExistence type="predicted"/>
<dbReference type="PANTHER" id="PTHR43065">
    <property type="entry name" value="SENSOR HISTIDINE KINASE"/>
    <property type="match status" value="1"/>
</dbReference>
<dbReference type="SUPFAM" id="SSF55785">
    <property type="entry name" value="PYP-like sensor domain (PAS domain)"/>
    <property type="match status" value="2"/>
</dbReference>
<evidence type="ECO:0000256" key="3">
    <source>
        <dbReference type="ARBA" id="ARBA00022553"/>
    </source>
</evidence>
<dbReference type="Pfam" id="PF13188">
    <property type="entry name" value="PAS_8"/>
    <property type="match status" value="1"/>
</dbReference>
<dbReference type="AlphaFoldDB" id="A0A6G7PV12"/>
<keyword evidence="3" id="KW-0597">Phosphoprotein</keyword>
<evidence type="ECO:0000256" key="4">
    <source>
        <dbReference type="ARBA" id="ARBA00022679"/>
    </source>
</evidence>
<dbReference type="KEGG" id="tav:G4V39_04180"/>
<keyword evidence="7" id="KW-0067">ATP-binding</keyword>
<dbReference type="Gene3D" id="1.10.287.130">
    <property type="match status" value="1"/>
</dbReference>
<dbReference type="SMART" id="SM00388">
    <property type="entry name" value="HisKA"/>
    <property type="match status" value="1"/>
</dbReference>
<dbReference type="InterPro" id="IPR001789">
    <property type="entry name" value="Sig_transdc_resp-reg_receiver"/>
</dbReference>
<dbReference type="EMBL" id="CP048877">
    <property type="protein sequence ID" value="QIJ71524.1"/>
    <property type="molecule type" value="Genomic_DNA"/>
</dbReference>
<dbReference type="InterPro" id="IPR018771">
    <property type="entry name" value="PocR_dom"/>
</dbReference>
<dbReference type="Pfam" id="PF02518">
    <property type="entry name" value="HATPase_c"/>
    <property type="match status" value="1"/>
</dbReference>
<dbReference type="Gene3D" id="3.30.450.20">
    <property type="entry name" value="PAS domain"/>
    <property type="match status" value="2"/>
</dbReference>